<dbReference type="OrthoDB" id="5600418at2759"/>
<sequence length="229" mass="25447">MSPPRHASRTSPSSFILFTTPLTVASLDPSSRECPICSEPYGEYQPNTANIISNYEVQEWAVRVDLCATPAGGARLCSHVFGRRCLEHHLRSNGAWHNKCPICRAPWFEPVDHCNTLTDPGPWISPEIAQGSTSETSDSNWTSENEMLVHDGNQSISETRDLGSGMTMSSRGRLHRSAGFLRQVLEAFNVEEGSDEVRGSVEEVERSLERLYANLEGRSELHASSTIWQ</sequence>
<proteinExistence type="predicted"/>
<dbReference type="Proteomes" id="UP000800093">
    <property type="component" value="Unassembled WGS sequence"/>
</dbReference>
<protein>
    <recommendedName>
        <fullName evidence="3">RING-type domain-containing protein</fullName>
    </recommendedName>
</protein>
<dbReference type="InterPro" id="IPR013083">
    <property type="entry name" value="Znf_RING/FYVE/PHD"/>
</dbReference>
<feature type="chain" id="PRO_5040215108" description="RING-type domain-containing protein" evidence="2">
    <location>
        <begin position="27"/>
        <end position="229"/>
    </location>
</feature>
<evidence type="ECO:0000256" key="2">
    <source>
        <dbReference type="SAM" id="SignalP"/>
    </source>
</evidence>
<dbReference type="Gene3D" id="3.30.40.10">
    <property type="entry name" value="Zinc/RING finger domain, C3HC4 (zinc finger)"/>
    <property type="match status" value="1"/>
</dbReference>
<feature type="domain" description="RING-type" evidence="3">
    <location>
        <begin position="34"/>
        <end position="104"/>
    </location>
</feature>
<feature type="signal peptide" evidence="2">
    <location>
        <begin position="1"/>
        <end position="26"/>
    </location>
</feature>
<dbReference type="SUPFAM" id="SSF57850">
    <property type="entry name" value="RING/U-box"/>
    <property type="match status" value="1"/>
</dbReference>
<name>A0A9P4N6A8_9PLEO</name>
<dbReference type="InterPro" id="IPR001841">
    <property type="entry name" value="Znf_RING"/>
</dbReference>
<keyword evidence="1" id="KW-0863">Zinc-finger</keyword>
<keyword evidence="1" id="KW-0479">Metal-binding</keyword>
<keyword evidence="1" id="KW-0862">Zinc</keyword>
<dbReference type="PROSITE" id="PS50089">
    <property type="entry name" value="ZF_RING_2"/>
    <property type="match status" value="1"/>
</dbReference>
<dbReference type="EMBL" id="ML986681">
    <property type="protein sequence ID" value="KAF2260396.1"/>
    <property type="molecule type" value="Genomic_DNA"/>
</dbReference>
<comment type="caution">
    <text evidence="4">The sequence shown here is derived from an EMBL/GenBank/DDBJ whole genome shotgun (WGS) entry which is preliminary data.</text>
</comment>
<dbReference type="GO" id="GO:0008270">
    <property type="term" value="F:zinc ion binding"/>
    <property type="evidence" value="ECO:0007669"/>
    <property type="project" value="UniProtKB-KW"/>
</dbReference>
<evidence type="ECO:0000313" key="5">
    <source>
        <dbReference type="Proteomes" id="UP000800093"/>
    </source>
</evidence>
<evidence type="ECO:0000256" key="1">
    <source>
        <dbReference type="PROSITE-ProRule" id="PRU00175"/>
    </source>
</evidence>
<keyword evidence="2" id="KW-0732">Signal</keyword>
<keyword evidence="5" id="KW-1185">Reference proteome</keyword>
<accession>A0A9P4N6A8</accession>
<dbReference type="AlphaFoldDB" id="A0A9P4N6A8"/>
<gene>
    <name evidence="4" type="ORF">CC78DRAFT_571208</name>
</gene>
<evidence type="ECO:0000259" key="3">
    <source>
        <dbReference type="PROSITE" id="PS50089"/>
    </source>
</evidence>
<reference evidence="5" key="1">
    <citation type="journal article" date="2020" name="Stud. Mycol.">
        <title>101 Dothideomycetes genomes: A test case for predicting lifestyles and emergence of pathogens.</title>
        <authorList>
            <person name="Haridas S."/>
            <person name="Albert R."/>
            <person name="Binder M."/>
            <person name="Bloem J."/>
            <person name="LaButti K."/>
            <person name="Salamov A."/>
            <person name="Andreopoulos B."/>
            <person name="Baker S."/>
            <person name="Barry K."/>
            <person name="Bills G."/>
            <person name="Bluhm B."/>
            <person name="Cannon C."/>
            <person name="Castanera R."/>
            <person name="Culley D."/>
            <person name="Daum C."/>
            <person name="Ezra D."/>
            <person name="Gonzalez J."/>
            <person name="Henrissat B."/>
            <person name="Kuo A."/>
            <person name="Liang C."/>
            <person name="Lipzen A."/>
            <person name="Lutzoni F."/>
            <person name="Magnuson J."/>
            <person name="Mondo S."/>
            <person name="Nolan M."/>
            <person name="Ohm R."/>
            <person name="Pangilinan J."/>
            <person name="Park H.-J."/>
            <person name="Ramirez L."/>
            <person name="Alfaro M."/>
            <person name="Sun H."/>
            <person name="Tritt A."/>
            <person name="Yoshinaga Y."/>
            <person name="Zwiers L.-H."/>
            <person name="Turgeon B."/>
            <person name="Goodwin S."/>
            <person name="Spatafora J."/>
            <person name="Crous P."/>
            <person name="Grigoriev I."/>
        </authorList>
    </citation>
    <scope>NUCLEOTIDE SEQUENCE [LARGE SCALE GENOMIC DNA]</scope>
    <source>
        <strain evidence="5">CBS 304.66</strain>
    </source>
</reference>
<organism evidence="4 5">
    <name type="scientific">Lojkania enalia</name>
    <dbReference type="NCBI Taxonomy" id="147567"/>
    <lineage>
        <taxon>Eukaryota</taxon>
        <taxon>Fungi</taxon>
        <taxon>Dikarya</taxon>
        <taxon>Ascomycota</taxon>
        <taxon>Pezizomycotina</taxon>
        <taxon>Dothideomycetes</taxon>
        <taxon>Pleosporomycetidae</taxon>
        <taxon>Pleosporales</taxon>
        <taxon>Pleosporales incertae sedis</taxon>
        <taxon>Lojkania</taxon>
    </lineage>
</organism>
<evidence type="ECO:0000313" key="4">
    <source>
        <dbReference type="EMBL" id="KAF2260396.1"/>
    </source>
</evidence>